<protein>
    <submittedName>
        <fullName evidence="1">Uncharacterized protein</fullName>
    </submittedName>
</protein>
<proteinExistence type="predicted"/>
<accession>A0ACC2A9M0</accession>
<dbReference type="Proteomes" id="UP001162992">
    <property type="component" value="Chromosome 23"/>
</dbReference>
<comment type="caution">
    <text evidence="1">The sequence shown here is derived from an EMBL/GenBank/DDBJ whole genome shotgun (WGS) entry which is preliminary data.</text>
</comment>
<organism evidence="1 2">
    <name type="scientific">Diphasiastrum complanatum</name>
    <name type="common">Issler's clubmoss</name>
    <name type="synonym">Lycopodium complanatum</name>
    <dbReference type="NCBI Taxonomy" id="34168"/>
    <lineage>
        <taxon>Eukaryota</taxon>
        <taxon>Viridiplantae</taxon>
        <taxon>Streptophyta</taxon>
        <taxon>Embryophyta</taxon>
        <taxon>Tracheophyta</taxon>
        <taxon>Lycopodiopsida</taxon>
        <taxon>Lycopodiales</taxon>
        <taxon>Lycopodiaceae</taxon>
        <taxon>Lycopodioideae</taxon>
        <taxon>Diphasiastrum</taxon>
    </lineage>
</organism>
<keyword evidence="2" id="KW-1185">Reference proteome</keyword>
<reference evidence="2" key="1">
    <citation type="journal article" date="2024" name="Proc. Natl. Acad. Sci. U.S.A.">
        <title>Extraordinary preservation of gene collinearity over three hundred million years revealed in homosporous lycophytes.</title>
        <authorList>
            <person name="Li C."/>
            <person name="Wickell D."/>
            <person name="Kuo L.Y."/>
            <person name="Chen X."/>
            <person name="Nie B."/>
            <person name="Liao X."/>
            <person name="Peng D."/>
            <person name="Ji J."/>
            <person name="Jenkins J."/>
            <person name="Williams M."/>
            <person name="Shu S."/>
            <person name="Plott C."/>
            <person name="Barry K."/>
            <person name="Rajasekar S."/>
            <person name="Grimwood J."/>
            <person name="Han X."/>
            <person name="Sun S."/>
            <person name="Hou Z."/>
            <person name="He W."/>
            <person name="Dai G."/>
            <person name="Sun C."/>
            <person name="Schmutz J."/>
            <person name="Leebens-Mack J.H."/>
            <person name="Li F.W."/>
            <person name="Wang L."/>
        </authorList>
    </citation>
    <scope>NUCLEOTIDE SEQUENCE [LARGE SCALE GENOMIC DNA]</scope>
    <source>
        <strain evidence="2">cv. PW_Plant_1</strain>
    </source>
</reference>
<evidence type="ECO:0000313" key="2">
    <source>
        <dbReference type="Proteomes" id="UP001162992"/>
    </source>
</evidence>
<sequence>MLALLSKLQIHTPIASVSCTLRSNGYGYGYEQLWALPIIAKFGSPNALKAATGSLSLRANALSKEPEHKDALEILRHMSLKALKEELGRLGIKYTDCFEKEELVRRLASAYDWSSKEKQIAVSDKAIMQLSMKRLKGTPLSPKEYILIPLTIGNQGPFDFLLDTGSSITIISPAVAYNRLQIQQDSGKVSYGIGGTGTPFYGTKAIKLPPVKIMGHICEHVDAVVMDLSRTGLDSTVSGLVGMNVLSQFDVEFDFLSQRLVFYASGAVGEDGYIIHRMQQLVTSSTSFGIPSVQVKLGKAPPQAAILDFGSSHNVSSINVALDSGLLTETLEAGAILGGHGIGGAQMMFYSAEMDVQILTENEGKPSLPLKFDKMKFAVGDLPAMVALGARVILGLSIFNQSRIIISMSTNTVYMQIASATAGGSENT</sequence>
<gene>
    <name evidence="1" type="ORF">O6H91_23G035300</name>
</gene>
<evidence type="ECO:0000313" key="1">
    <source>
        <dbReference type="EMBL" id="KAJ7514255.1"/>
    </source>
</evidence>
<name>A0ACC2A9M0_DIPCM</name>
<dbReference type="EMBL" id="CM055114">
    <property type="protein sequence ID" value="KAJ7514255.1"/>
    <property type="molecule type" value="Genomic_DNA"/>
</dbReference>